<evidence type="ECO:0000259" key="10">
    <source>
        <dbReference type="Pfam" id="PF02879"/>
    </source>
</evidence>
<comment type="cofactor">
    <cofactor evidence="1">
        <name>Mg(2+)</name>
        <dbReference type="ChEBI" id="CHEBI:18420"/>
    </cofactor>
</comment>
<dbReference type="GO" id="GO:0046872">
    <property type="term" value="F:metal ion binding"/>
    <property type="evidence" value="ECO:0007669"/>
    <property type="project" value="UniProtKB-KW"/>
</dbReference>
<organism evidence="12">
    <name type="scientific">freshwater metagenome</name>
    <dbReference type="NCBI Taxonomy" id="449393"/>
    <lineage>
        <taxon>unclassified sequences</taxon>
        <taxon>metagenomes</taxon>
        <taxon>ecological metagenomes</taxon>
    </lineage>
</organism>
<evidence type="ECO:0000256" key="5">
    <source>
        <dbReference type="ARBA" id="ARBA00022842"/>
    </source>
</evidence>
<dbReference type="GO" id="GO:0005829">
    <property type="term" value="C:cytosol"/>
    <property type="evidence" value="ECO:0007669"/>
    <property type="project" value="TreeGrafter"/>
</dbReference>
<dbReference type="GO" id="GO:0006048">
    <property type="term" value="P:UDP-N-acetylglucosamine biosynthetic process"/>
    <property type="evidence" value="ECO:0007669"/>
    <property type="project" value="TreeGrafter"/>
</dbReference>
<comment type="similarity">
    <text evidence="2">Belongs to the phosphohexose mutase family.</text>
</comment>
<evidence type="ECO:0000256" key="1">
    <source>
        <dbReference type="ARBA" id="ARBA00001946"/>
    </source>
</evidence>
<keyword evidence="6" id="KW-0413">Isomerase</keyword>
<dbReference type="InterPro" id="IPR005843">
    <property type="entry name" value="A-D-PHexomutase_C"/>
</dbReference>
<dbReference type="GO" id="GO:0009252">
    <property type="term" value="P:peptidoglycan biosynthetic process"/>
    <property type="evidence" value="ECO:0007669"/>
    <property type="project" value="TreeGrafter"/>
</dbReference>
<dbReference type="PANTHER" id="PTHR42946">
    <property type="entry name" value="PHOSPHOHEXOSE MUTASE"/>
    <property type="match status" value="1"/>
</dbReference>
<dbReference type="SUPFAM" id="SSF55957">
    <property type="entry name" value="Phosphoglucomutase, C-terminal domain"/>
    <property type="match status" value="1"/>
</dbReference>
<feature type="domain" description="Alpha-D-phosphohexomutase alpha/beta/alpha" evidence="9">
    <location>
        <begin position="64"/>
        <end position="161"/>
    </location>
</feature>
<evidence type="ECO:0000256" key="2">
    <source>
        <dbReference type="ARBA" id="ARBA00010231"/>
    </source>
</evidence>
<dbReference type="InterPro" id="IPR050060">
    <property type="entry name" value="Phosphoglucosamine_mutase"/>
</dbReference>
<dbReference type="InterPro" id="IPR005846">
    <property type="entry name" value="A-D-PHexomutase_a/b/a-III"/>
</dbReference>
<proteinExistence type="inferred from homology"/>
<dbReference type="GO" id="GO:0004615">
    <property type="term" value="F:phosphomannomutase activity"/>
    <property type="evidence" value="ECO:0007669"/>
    <property type="project" value="TreeGrafter"/>
</dbReference>
<evidence type="ECO:0000259" key="11">
    <source>
        <dbReference type="Pfam" id="PF02880"/>
    </source>
</evidence>
<dbReference type="PRINTS" id="PR00509">
    <property type="entry name" value="PGMPMM"/>
</dbReference>
<dbReference type="PANTHER" id="PTHR42946:SF1">
    <property type="entry name" value="PHOSPHOGLUCOMUTASE (ALPHA-D-GLUCOSE-1,6-BISPHOSPHATE-DEPENDENT)"/>
    <property type="match status" value="1"/>
</dbReference>
<gene>
    <name evidence="12" type="ORF">UFOPK3564_02735</name>
</gene>
<dbReference type="InterPro" id="IPR016055">
    <property type="entry name" value="A-D-PHexomutase_a/b/a-I/II/III"/>
</dbReference>
<dbReference type="Pfam" id="PF02880">
    <property type="entry name" value="PGM_PMM_III"/>
    <property type="match status" value="1"/>
</dbReference>
<dbReference type="Pfam" id="PF00408">
    <property type="entry name" value="PGM_PMM_IV"/>
    <property type="match status" value="1"/>
</dbReference>
<feature type="domain" description="Alpha-D-phosphohexomutase C-terminal" evidence="8">
    <location>
        <begin position="396"/>
        <end position="462"/>
    </location>
</feature>
<dbReference type="SUPFAM" id="SSF53738">
    <property type="entry name" value="Phosphoglucomutase, first 3 domains"/>
    <property type="match status" value="3"/>
</dbReference>
<accession>A0A6J7J4D3</accession>
<reference evidence="12" key="1">
    <citation type="submission" date="2020-05" db="EMBL/GenBank/DDBJ databases">
        <authorList>
            <person name="Chiriac C."/>
            <person name="Salcher M."/>
            <person name="Ghai R."/>
            <person name="Kavagutti S V."/>
        </authorList>
    </citation>
    <scope>NUCLEOTIDE SEQUENCE</scope>
</reference>
<keyword evidence="4" id="KW-0479">Metal-binding</keyword>
<dbReference type="Gene3D" id="3.30.310.50">
    <property type="entry name" value="Alpha-D-phosphohexomutase, C-terminal domain"/>
    <property type="match status" value="1"/>
</dbReference>
<feature type="domain" description="Alpha-D-phosphohexomutase alpha/beta/alpha" evidence="11">
    <location>
        <begin position="284"/>
        <end position="383"/>
    </location>
</feature>
<feature type="region of interest" description="Disordered" evidence="7">
    <location>
        <begin position="42"/>
        <end position="69"/>
    </location>
</feature>
<dbReference type="InterPro" id="IPR036900">
    <property type="entry name" value="A-D-PHexomutase_C_sf"/>
</dbReference>
<evidence type="ECO:0000256" key="6">
    <source>
        <dbReference type="ARBA" id="ARBA00023235"/>
    </source>
</evidence>
<sequence length="470" mass="47339">MSRLFGTDGVRGRAGAVLTAELALRLGRAAVLGGIASRGGAPDPVGPGPADAPTAAPGTPVARSGAGRPRVLVVRDTRESGPMLEAAFAAGASASGADVHLAGVVPTPAAAIIVGRLGFDLAAVVSASHNPHGDNGIKLFGPDGRKLPDALEERVAGLVEELPDDATHGTDIGGVSAFHGAAEDHLRALDERFGDLDLHGVRVALDCANGATSVVGPEAFRRRGAEVVVLADRPDGRNINAGVGSTHPGAVQALVAESGAAIGFAFDGDGDRVLAVDAAGRAHDGDELLAIMARHLHAAGRLTGGVAVTVMSNYGFHAAMADAGIPVETTPVGDRHVVAALDERGWSLGGEQSGHLIEMGFAPSGDGVAAALLLMESLAGAPLAESSAMERLPQVLINVPVADRDGVMADPAVLEAVAAADAGLAGRGRVLVRASGTEQLVRVMAEAPTQTEAREVCEALVERLPGRVEA</sequence>
<evidence type="ECO:0000259" key="9">
    <source>
        <dbReference type="Pfam" id="PF02878"/>
    </source>
</evidence>
<evidence type="ECO:0000313" key="12">
    <source>
        <dbReference type="EMBL" id="CAB4937507.1"/>
    </source>
</evidence>
<protein>
    <submittedName>
        <fullName evidence="12">Unannotated protein</fullName>
    </submittedName>
</protein>
<name>A0A6J7J4D3_9ZZZZ</name>
<dbReference type="Gene3D" id="3.40.120.10">
    <property type="entry name" value="Alpha-D-Glucose-1,6-Bisphosphate, subunit A, domain 3"/>
    <property type="match status" value="3"/>
</dbReference>
<dbReference type="InterPro" id="IPR005844">
    <property type="entry name" value="A-D-PHexomutase_a/b/a-I"/>
</dbReference>
<dbReference type="GO" id="GO:0008966">
    <property type="term" value="F:phosphoglucosamine mutase activity"/>
    <property type="evidence" value="ECO:0007669"/>
    <property type="project" value="TreeGrafter"/>
</dbReference>
<dbReference type="Pfam" id="PF02879">
    <property type="entry name" value="PGM_PMM_II"/>
    <property type="match status" value="1"/>
</dbReference>
<dbReference type="FunFam" id="3.40.120.10:FF:000003">
    <property type="entry name" value="Phosphoglucosamine mutase"/>
    <property type="match status" value="1"/>
</dbReference>
<dbReference type="InterPro" id="IPR005845">
    <property type="entry name" value="A-D-PHexomutase_a/b/a-II"/>
</dbReference>
<dbReference type="GO" id="GO:0005975">
    <property type="term" value="P:carbohydrate metabolic process"/>
    <property type="evidence" value="ECO:0007669"/>
    <property type="project" value="InterPro"/>
</dbReference>
<dbReference type="Pfam" id="PF02878">
    <property type="entry name" value="PGM_PMM_I"/>
    <property type="match status" value="1"/>
</dbReference>
<feature type="compositionally biased region" description="Low complexity" evidence="7">
    <location>
        <begin position="42"/>
        <end position="62"/>
    </location>
</feature>
<dbReference type="InterPro" id="IPR005841">
    <property type="entry name" value="Alpha-D-phosphohexomutase_SF"/>
</dbReference>
<dbReference type="EMBL" id="CAFBMK010000213">
    <property type="protein sequence ID" value="CAB4937507.1"/>
    <property type="molecule type" value="Genomic_DNA"/>
</dbReference>
<keyword evidence="3" id="KW-0597">Phosphoprotein</keyword>
<evidence type="ECO:0000256" key="4">
    <source>
        <dbReference type="ARBA" id="ARBA00022723"/>
    </source>
</evidence>
<evidence type="ECO:0000256" key="7">
    <source>
        <dbReference type="SAM" id="MobiDB-lite"/>
    </source>
</evidence>
<evidence type="ECO:0000259" key="8">
    <source>
        <dbReference type="Pfam" id="PF00408"/>
    </source>
</evidence>
<keyword evidence="5" id="KW-0460">Magnesium</keyword>
<evidence type="ECO:0000256" key="3">
    <source>
        <dbReference type="ARBA" id="ARBA00022553"/>
    </source>
</evidence>
<feature type="domain" description="Alpha-D-phosphohexomutase alpha/beta/alpha" evidence="10">
    <location>
        <begin position="198"/>
        <end position="280"/>
    </location>
</feature>
<dbReference type="AlphaFoldDB" id="A0A6J7J4D3"/>